<dbReference type="InterPro" id="IPR046955">
    <property type="entry name" value="PHR1-like"/>
</dbReference>
<proteinExistence type="predicted"/>
<evidence type="ECO:0000313" key="6">
    <source>
        <dbReference type="Proteomes" id="UP000824469"/>
    </source>
</evidence>
<keyword evidence="6" id="KW-1185">Reference proteome</keyword>
<evidence type="ECO:0000313" key="5">
    <source>
        <dbReference type="EMBL" id="KAH9288400.1"/>
    </source>
</evidence>
<feature type="domain" description="Myb-like" evidence="4">
    <location>
        <begin position="20"/>
        <end position="71"/>
    </location>
</feature>
<keyword evidence="2" id="KW-0804">Transcription</keyword>
<dbReference type="InterPro" id="IPR001005">
    <property type="entry name" value="SANT/Myb"/>
</dbReference>
<dbReference type="InterPro" id="IPR006447">
    <property type="entry name" value="Myb_dom_plants"/>
</dbReference>
<evidence type="ECO:0000256" key="3">
    <source>
        <dbReference type="ARBA" id="ARBA00023242"/>
    </source>
</evidence>
<dbReference type="Proteomes" id="UP000824469">
    <property type="component" value="Unassembled WGS sequence"/>
</dbReference>
<dbReference type="PANTHER" id="PTHR31314:SF188">
    <property type="entry name" value="TRANSCRIPTION FACTOR KAN2 ISOFORM X1-RELATED"/>
    <property type="match status" value="1"/>
</dbReference>
<sequence length="199" mass="22624">MSSCEGRGVVRQYTRSKYPRLRWSSHLHQCFLNAVQQLGGAYMATPKLVLELMNVEGLTISHVKSHLQMYRSREDNESYAESKLLPQQSTLSFRQAYPTDMVDPQCSLKRIWSEEQNFSQRSSMSKSFGENNMNEHKKRKLFMLANHETTGLSSTSDVSISSRTSSTSLKVIEKPLMPRVACELQLIERLIDNGGNAAD</sequence>
<evidence type="ECO:0000259" key="4">
    <source>
        <dbReference type="Pfam" id="PF00249"/>
    </source>
</evidence>
<dbReference type="InterPro" id="IPR009057">
    <property type="entry name" value="Homeodomain-like_sf"/>
</dbReference>
<evidence type="ECO:0000256" key="2">
    <source>
        <dbReference type="ARBA" id="ARBA00023163"/>
    </source>
</evidence>
<keyword evidence="3" id="KW-0539">Nucleus</keyword>
<organism evidence="5 6">
    <name type="scientific">Taxus chinensis</name>
    <name type="common">Chinese yew</name>
    <name type="synonym">Taxus wallichiana var. chinensis</name>
    <dbReference type="NCBI Taxonomy" id="29808"/>
    <lineage>
        <taxon>Eukaryota</taxon>
        <taxon>Viridiplantae</taxon>
        <taxon>Streptophyta</taxon>
        <taxon>Embryophyta</taxon>
        <taxon>Tracheophyta</taxon>
        <taxon>Spermatophyta</taxon>
        <taxon>Pinopsida</taxon>
        <taxon>Pinidae</taxon>
        <taxon>Conifers II</taxon>
        <taxon>Cupressales</taxon>
        <taxon>Taxaceae</taxon>
        <taxon>Taxus</taxon>
    </lineage>
</organism>
<accession>A0AA38F469</accession>
<dbReference type="FunFam" id="1.10.10.60:FF:000002">
    <property type="entry name" value="Myb family transcription factor"/>
    <property type="match status" value="1"/>
</dbReference>
<keyword evidence="1" id="KW-0805">Transcription regulation</keyword>
<dbReference type="SUPFAM" id="SSF46689">
    <property type="entry name" value="Homeodomain-like"/>
    <property type="match status" value="1"/>
</dbReference>
<dbReference type="Gene3D" id="1.10.10.60">
    <property type="entry name" value="Homeodomain-like"/>
    <property type="match status" value="1"/>
</dbReference>
<comment type="caution">
    <text evidence="5">The sequence shown here is derived from an EMBL/GenBank/DDBJ whole genome shotgun (WGS) entry which is preliminary data.</text>
</comment>
<name>A0AA38F469_TAXCH</name>
<dbReference type="PANTHER" id="PTHR31314">
    <property type="entry name" value="MYB FAMILY TRANSCRIPTION FACTOR PHL7-LIKE"/>
    <property type="match status" value="1"/>
</dbReference>
<dbReference type="NCBIfam" id="TIGR01557">
    <property type="entry name" value="myb_SHAQKYF"/>
    <property type="match status" value="1"/>
</dbReference>
<protein>
    <recommendedName>
        <fullName evidence="4">Myb-like domain-containing protein</fullName>
    </recommendedName>
</protein>
<reference evidence="5 6" key="1">
    <citation type="journal article" date="2021" name="Nat. Plants">
        <title>The Taxus genome provides insights into paclitaxel biosynthesis.</title>
        <authorList>
            <person name="Xiong X."/>
            <person name="Gou J."/>
            <person name="Liao Q."/>
            <person name="Li Y."/>
            <person name="Zhou Q."/>
            <person name="Bi G."/>
            <person name="Li C."/>
            <person name="Du R."/>
            <person name="Wang X."/>
            <person name="Sun T."/>
            <person name="Guo L."/>
            <person name="Liang H."/>
            <person name="Lu P."/>
            <person name="Wu Y."/>
            <person name="Zhang Z."/>
            <person name="Ro D.K."/>
            <person name="Shang Y."/>
            <person name="Huang S."/>
            <person name="Yan J."/>
        </authorList>
    </citation>
    <scope>NUCLEOTIDE SEQUENCE [LARGE SCALE GENOMIC DNA]</scope>
    <source>
        <strain evidence="5">Ta-2019</strain>
    </source>
</reference>
<dbReference type="AlphaFoldDB" id="A0AA38F469"/>
<dbReference type="GO" id="GO:0003677">
    <property type="term" value="F:DNA binding"/>
    <property type="evidence" value="ECO:0007669"/>
    <property type="project" value="InterPro"/>
</dbReference>
<dbReference type="EMBL" id="JAHRHJ020003813">
    <property type="protein sequence ID" value="KAH9288400.1"/>
    <property type="molecule type" value="Genomic_DNA"/>
</dbReference>
<feature type="non-terminal residue" evidence="5">
    <location>
        <position position="1"/>
    </location>
</feature>
<gene>
    <name evidence="5" type="ORF">KI387_032517</name>
</gene>
<dbReference type="GO" id="GO:0003700">
    <property type="term" value="F:DNA-binding transcription factor activity"/>
    <property type="evidence" value="ECO:0007669"/>
    <property type="project" value="InterPro"/>
</dbReference>
<dbReference type="Pfam" id="PF00249">
    <property type="entry name" value="Myb_DNA-binding"/>
    <property type="match status" value="1"/>
</dbReference>
<evidence type="ECO:0000256" key="1">
    <source>
        <dbReference type="ARBA" id="ARBA00023015"/>
    </source>
</evidence>